<dbReference type="SMART" id="SM00530">
    <property type="entry name" value="HTH_XRE"/>
    <property type="match status" value="1"/>
</dbReference>
<dbReference type="Pfam" id="PF01381">
    <property type="entry name" value="HTH_3"/>
    <property type="match status" value="1"/>
</dbReference>
<accession>F5YJJ9</accession>
<feature type="domain" description="HTH cro/C1-type" evidence="4">
    <location>
        <begin position="52"/>
        <end position="105"/>
    </location>
</feature>
<keyword evidence="6" id="KW-1185">Reference proteome</keyword>
<gene>
    <name evidence="5" type="ordered locus">TREPR_3418</name>
</gene>
<keyword evidence="1" id="KW-0805">Transcription regulation</keyword>
<dbReference type="InterPro" id="IPR001387">
    <property type="entry name" value="Cro/C1-type_HTH"/>
</dbReference>
<dbReference type="Proteomes" id="UP000009223">
    <property type="component" value="Chromosome"/>
</dbReference>
<dbReference type="Gene3D" id="1.10.260.40">
    <property type="entry name" value="lambda repressor-like DNA-binding domains"/>
    <property type="match status" value="1"/>
</dbReference>
<evidence type="ECO:0000256" key="1">
    <source>
        <dbReference type="ARBA" id="ARBA00023015"/>
    </source>
</evidence>
<dbReference type="PANTHER" id="PTHR36511">
    <property type="entry name" value="MERR FAMILY BACTERIAL REGULATORY PROTEIN"/>
    <property type="match status" value="1"/>
</dbReference>
<sequence>MNTDASVFDNFEAGKALIHSLEQAIAFERGDKTKARVSVREIPTPKYEAGDVIQIRQRYQLTQRALALALNVSPRTVEAWEAGKNKPSGSSSKLLYLLERDTTIINQLVSR</sequence>
<evidence type="ECO:0000256" key="3">
    <source>
        <dbReference type="ARBA" id="ARBA00023163"/>
    </source>
</evidence>
<dbReference type="eggNOG" id="COG2944">
    <property type="taxonomic scope" value="Bacteria"/>
</dbReference>
<dbReference type="EMBL" id="CP001843">
    <property type="protein sequence ID" value="AEF84873.1"/>
    <property type="molecule type" value="Genomic_DNA"/>
</dbReference>
<reference evidence="5 6" key="2">
    <citation type="journal article" date="2011" name="ISME J.">
        <title>RNA-seq reveals cooperative metabolic interactions between two termite-gut spirochete species in co-culture.</title>
        <authorList>
            <person name="Rosenthal A.Z."/>
            <person name="Matson E.G."/>
            <person name="Eldar A."/>
            <person name="Leadbetter J.R."/>
        </authorList>
    </citation>
    <scope>NUCLEOTIDE SEQUENCE [LARGE SCALE GENOMIC DNA]</scope>
    <source>
        <strain evidence="6">ATCC BAA-887 / DSM 12427 / ZAS-2</strain>
    </source>
</reference>
<dbReference type="InterPro" id="IPR010982">
    <property type="entry name" value="Lambda_DNA-bd_dom_sf"/>
</dbReference>
<dbReference type="PROSITE" id="PS50943">
    <property type="entry name" value="HTH_CROC1"/>
    <property type="match status" value="1"/>
</dbReference>
<dbReference type="GO" id="GO:0003677">
    <property type="term" value="F:DNA binding"/>
    <property type="evidence" value="ECO:0007669"/>
    <property type="project" value="UniProtKB-KW"/>
</dbReference>
<protein>
    <submittedName>
        <fullName evidence="5">Putative transcriptional regulator</fullName>
    </submittedName>
</protein>
<organism evidence="5 6">
    <name type="scientific">Treponema primitia (strain ATCC BAA-887 / DSM 12427 / ZAS-2)</name>
    <dbReference type="NCBI Taxonomy" id="545694"/>
    <lineage>
        <taxon>Bacteria</taxon>
        <taxon>Pseudomonadati</taxon>
        <taxon>Spirochaetota</taxon>
        <taxon>Spirochaetia</taxon>
        <taxon>Spirochaetales</taxon>
        <taxon>Treponemataceae</taxon>
        <taxon>Treponema</taxon>
    </lineage>
</organism>
<dbReference type="RefSeq" id="WP_015706867.1">
    <property type="nucleotide sequence ID" value="NC_015578.1"/>
</dbReference>
<evidence type="ECO:0000313" key="6">
    <source>
        <dbReference type="Proteomes" id="UP000009223"/>
    </source>
</evidence>
<dbReference type="AlphaFoldDB" id="F5YJJ9"/>
<keyword evidence="3" id="KW-0804">Transcription</keyword>
<dbReference type="OrthoDB" id="9813152at2"/>
<evidence type="ECO:0000259" key="4">
    <source>
        <dbReference type="PROSITE" id="PS50943"/>
    </source>
</evidence>
<evidence type="ECO:0000256" key="2">
    <source>
        <dbReference type="ARBA" id="ARBA00023125"/>
    </source>
</evidence>
<dbReference type="SUPFAM" id="SSF47413">
    <property type="entry name" value="lambda repressor-like DNA-binding domains"/>
    <property type="match status" value="1"/>
</dbReference>
<dbReference type="CDD" id="cd00093">
    <property type="entry name" value="HTH_XRE"/>
    <property type="match status" value="1"/>
</dbReference>
<dbReference type="HOGENOM" id="CLU_144725_3_1_12"/>
<dbReference type="InterPro" id="IPR052359">
    <property type="entry name" value="HTH-type_reg/antitoxin"/>
</dbReference>
<dbReference type="STRING" id="545694.TREPR_3418"/>
<keyword evidence="2" id="KW-0238">DNA-binding</keyword>
<name>F5YJJ9_TREPZ</name>
<proteinExistence type="predicted"/>
<evidence type="ECO:0000313" key="5">
    <source>
        <dbReference type="EMBL" id="AEF84873.1"/>
    </source>
</evidence>
<dbReference type="PANTHER" id="PTHR36511:SF3">
    <property type="entry name" value="ANTITOXIN HIGA-2"/>
    <property type="match status" value="1"/>
</dbReference>
<reference evidence="6" key="1">
    <citation type="submission" date="2009-12" db="EMBL/GenBank/DDBJ databases">
        <title>Complete sequence of Treponema primitia strain ZAS-2.</title>
        <authorList>
            <person name="Tetu S.G."/>
            <person name="Matson E."/>
            <person name="Ren Q."/>
            <person name="Seshadri R."/>
            <person name="Elbourne L."/>
            <person name="Hassan K.A."/>
            <person name="Durkin A."/>
            <person name="Radune D."/>
            <person name="Mohamoud Y."/>
            <person name="Shay R."/>
            <person name="Jin S."/>
            <person name="Zhang X."/>
            <person name="Lucey K."/>
            <person name="Ballor N.R."/>
            <person name="Ottesen E."/>
            <person name="Rosenthal R."/>
            <person name="Allen A."/>
            <person name="Leadbetter J.R."/>
            <person name="Paulsen I.T."/>
        </authorList>
    </citation>
    <scope>NUCLEOTIDE SEQUENCE [LARGE SCALE GENOMIC DNA]</scope>
    <source>
        <strain evidence="6">ATCC BAA-887 / DSM 12427 / ZAS-2</strain>
    </source>
</reference>
<dbReference type="KEGG" id="tpi:TREPR_3418"/>